<keyword evidence="9 11" id="KW-1208">Phospholipid metabolism</keyword>
<evidence type="ECO:0000256" key="4">
    <source>
        <dbReference type="ARBA" id="ARBA00023098"/>
    </source>
</evidence>
<feature type="chain" id="PRO_5044922888" description="Phosphatidylserine decarboxylase alpha chain" evidence="11">
    <location>
        <begin position="258"/>
        <end position="297"/>
    </location>
</feature>
<evidence type="ECO:0000256" key="9">
    <source>
        <dbReference type="ARBA" id="ARBA00023264"/>
    </source>
</evidence>
<evidence type="ECO:0000256" key="6">
    <source>
        <dbReference type="ARBA" id="ARBA00023145"/>
    </source>
</evidence>
<feature type="active site" description="Charge relay system; for autoendoproteolytic cleavage activity" evidence="11">
    <location>
        <position position="171"/>
    </location>
</feature>
<comment type="PTM">
    <text evidence="11">Is synthesized initially as an inactive proenzyme. Formation of the active enzyme involves a self-maturation process in which the active site pyruvoyl group is generated from an internal serine residue via an autocatalytic post-translational modification. Two non-identical subunits are generated from the proenzyme in this reaction, and the pyruvate is formed at the N-terminus of the alpha chain, which is derived from the carboxyl end of the proenzyme. The autoendoproteolytic cleavage occurs by a canonical serine protease mechanism, in which the side chain hydroxyl group of the serine supplies its oxygen atom to form the C-terminus of the beta chain, while the remainder of the serine residue undergoes an oxidative deamination to produce ammonia and the pyruvoyl prosthetic group on the alpha chain. During this reaction, the Ser that is part of the protease active site of the proenzyme becomes the pyruvoyl prosthetic group, which constitutes an essential element of the active site of the mature decarboxylase.</text>
</comment>
<dbReference type="HAMAP" id="MF_00663">
    <property type="entry name" value="PS_decarb_PSD_B_type2"/>
    <property type="match status" value="1"/>
</dbReference>
<keyword evidence="7 11" id="KW-0594">Phospholipid biosynthesis</keyword>
<evidence type="ECO:0000256" key="11">
    <source>
        <dbReference type="HAMAP-Rule" id="MF_00663"/>
    </source>
</evidence>
<dbReference type="PANTHER" id="PTHR10067">
    <property type="entry name" value="PHOSPHATIDYLSERINE DECARBOXYLASE"/>
    <property type="match status" value="1"/>
</dbReference>
<keyword evidence="2 11" id="KW-0444">Lipid biosynthesis</keyword>
<evidence type="ECO:0000256" key="7">
    <source>
        <dbReference type="ARBA" id="ARBA00023209"/>
    </source>
</evidence>
<comment type="subcellular location">
    <subcellularLocation>
        <location evidence="11">Cell membrane</location>
        <topology evidence="11">Peripheral membrane protein</topology>
    </subcellularLocation>
</comment>
<keyword evidence="4 11" id="KW-0443">Lipid metabolism</keyword>
<dbReference type="InterPro" id="IPR033177">
    <property type="entry name" value="PSD-B"/>
</dbReference>
<protein>
    <recommendedName>
        <fullName evidence="11">Phosphatidylserine decarboxylase proenzyme</fullName>
        <ecNumber evidence="11">4.1.1.65</ecNumber>
    </recommendedName>
    <component>
        <recommendedName>
            <fullName evidence="11">Phosphatidylserine decarboxylase alpha chain</fullName>
        </recommendedName>
    </component>
    <component>
        <recommendedName>
            <fullName evidence="11">Phosphatidylserine decarboxylase beta chain</fullName>
        </recommendedName>
    </component>
</protein>
<comment type="subunit">
    <text evidence="11">Heterodimer of a large membrane-associated beta subunit and a small pyruvoyl-containing alpha subunit.</text>
</comment>
<dbReference type="InterPro" id="IPR003817">
    <property type="entry name" value="PS_Dcarbxylase"/>
</dbReference>
<dbReference type="GO" id="GO:0004609">
    <property type="term" value="F:phosphatidylserine decarboxylase activity"/>
    <property type="evidence" value="ECO:0007669"/>
    <property type="project" value="UniProtKB-EC"/>
</dbReference>
<feature type="active site" description="Charge relay system; for autoendoproteolytic cleavage activity" evidence="11">
    <location>
        <position position="258"/>
    </location>
</feature>
<dbReference type="NCBIfam" id="NF001941">
    <property type="entry name" value="PRK00723.1"/>
    <property type="match status" value="1"/>
</dbReference>
<dbReference type="Proteomes" id="UP001314796">
    <property type="component" value="Unassembled WGS sequence"/>
</dbReference>
<evidence type="ECO:0000256" key="3">
    <source>
        <dbReference type="ARBA" id="ARBA00022793"/>
    </source>
</evidence>
<feature type="chain" id="PRO_5044922889" description="Phosphatidylserine decarboxylase beta chain" evidence="11">
    <location>
        <begin position="1"/>
        <end position="257"/>
    </location>
</feature>
<comment type="cofactor">
    <cofactor evidence="11">
        <name>pyruvate</name>
        <dbReference type="ChEBI" id="CHEBI:15361"/>
    </cofactor>
    <text evidence="11">Binds 1 pyruvoyl group covalently per subunit.</text>
</comment>
<sequence>MTINYIDRNTGEKKLEVVSGGRALRWTYETKPGRMLLETFMKKKLFTTLFGKFMDTPFSRKRIQGFIEELGIDLSEAELDKVTDYKNFNEFFARKLKEGARLIHQGEETLISPADGKVLAYENIDIKEIVQIKGSKYQLKDLFQHEELAEEYQGGTCIVVRLAPADYHRFHFPDSGVPTKSRLVEGDYYSVSPYALRQVVELYCRNKREITEFESDHFGKMALVEVGATCVGSIIQTYKAGKPVEKGQEKGYFKFGGSTTVLFIKKGIVKVDEDIITNSRLGIETKVYMGESIGKSC</sequence>
<keyword evidence="3 11" id="KW-0210">Decarboxylase</keyword>
<dbReference type="RefSeq" id="WP_204400558.1">
    <property type="nucleotide sequence ID" value="NZ_JAFBEE010000003.1"/>
</dbReference>
<evidence type="ECO:0000256" key="8">
    <source>
        <dbReference type="ARBA" id="ARBA00023239"/>
    </source>
</evidence>
<keyword evidence="11" id="KW-1003">Cell membrane</keyword>
<keyword evidence="5 11" id="KW-0472">Membrane</keyword>
<accession>A0ABS2NMV4</accession>
<comment type="pathway">
    <text evidence="1">Lipid metabolism.</text>
</comment>
<organism evidence="12 13">
    <name type="scientific">Alkaliphilus hydrothermalis</name>
    <dbReference type="NCBI Taxonomy" id="1482730"/>
    <lineage>
        <taxon>Bacteria</taxon>
        <taxon>Bacillati</taxon>
        <taxon>Bacillota</taxon>
        <taxon>Clostridia</taxon>
        <taxon>Peptostreptococcales</taxon>
        <taxon>Natronincolaceae</taxon>
        <taxon>Alkaliphilus</taxon>
    </lineage>
</organism>
<evidence type="ECO:0000313" key="13">
    <source>
        <dbReference type="Proteomes" id="UP001314796"/>
    </source>
</evidence>
<evidence type="ECO:0000256" key="2">
    <source>
        <dbReference type="ARBA" id="ARBA00022516"/>
    </source>
</evidence>
<feature type="active site" description="Charge relay system; for autoendoproteolytic cleavage activity" evidence="11">
    <location>
        <position position="115"/>
    </location>
</feature>
<dbReference type="InterPro" id="IPR033179">
    <property type="entry name" value="PSD_type2_pro"/>
</dbReference>
<reference evidence="12 13" key="1">
    <citation type="submission" date="2021-01" db="EMBL/GenBank/DDBJ databases">
        <title>Genomic Encyclopedia of Type Strains, Phase IV (KMG-IV): sequencing the most valuable type-strain genomes for metagenomic binning, comparative biology and taxonomic classification.</title>
        <authorList>
            <person name="Goeker M."/>
        </authorList>
    </citation>
    <scope>NUCLEOTIDE SEQUENCE [LARGE SCALE GENOMIC DNA]</scope>
    <source>
        <strain evidence="12 13">DSM 25890</strain>
    </source>
</reference>
<dbReference type="EMBL" id="JAFBEE010000003">
    <property type="protein sequence ID" value="MBM7614280.1"/>
    <property type="molecule type" value="Genomic_DNA"/>
</dbReference>
<comment type="function">
    <text evidence="11">Catalyzes the formation of phosphatidylethanolamine (PtdEtn) from phosphatidylserine (PtdSer).</text>
</comment>
<feature type="site" description="Cleavage (non-hydrolytic); by autocatalysis" evidence="11">
    <location>
        <begin position="257"/>
        <end position="258"/>
    </location>
</feature>
<dbReference type="Pfam" id="PF02666">
    <property type="entry name" value="PS_Dcarbxylase"/>
    <property type="match status" value="1"/>
</dbReference>
<evidence type="ECO:0000256" key="10">
    <source>
        <dbReference type="ARBA" id="ARBA00023317"/>
    </source>
</evidence>
<comment type="catalytic activity">
    <reaction evidence="11">
        <text>a 1,2-diacyl-sn-glycero-3-phospho-L-serine + H(+) = a 1,2-diacyl-sn-glycero-3-phosphoethanolamine + CO2</text>
        <dbReference type="Rhea" id="RHEA:20828"/>
        <dbReference type="ChEBI" id="CHEBI:15378"/>
        <dbReference type="ChEBI" id="CHEBI:16526"/>
        <dbReference type="ChEBI" id="CHEBI:57262"/>
        <dbReference type="ChEBI" id="CHEBI:64612"/>
        <dbReference type="EC" id="4.1.1.65"/>
    </reaction>
</comment>
<dbReference type="EC" id="4.1.1.65" evidence="11"/>
<feature type="modified residue" description="Pyruvic acid (Ser); by autocatalysis" evidence="11">
    <location>
        <position position="258"/>
    </location>
</feature>
<comment type="caution">
    <text evidence="12">The sequence shown here is derived from an EMBL/GenBank/DDBJ whole genome shotgun (WGS) entry which is preliminary data.</text>
</comment>
<evidence type="ECO:0000313" key="12">
    <source>
        <dbReference type="EMBL" id="MBM7614280.1"/>
    </source>
</evidence>
<gene>
    <name evidence="11" type="primary">psd</name>
    <name evidence="12" type="ORF">JOC73_000791</name>
</gene>
<proteinExistence type="inferred from homology"/>
<evidence type="ECO:0000256" key="1">
    <source>
        <dbReference type="ARBA" id="ARBA00005189"/>
    </source>
</evidence>
<dbReference type="NCBIfam" id="TIGR00163">
    <property type="entry name" value="PS_decarb"/>
    <property type="match status" value="1"/>
</dbReference>
<dbReference type="PANTHER" id="PTHR10067:SF17">
    <property type="entry name" value="PHOSPHATIDYLSERINE DECARBOXYLASE PROENZYME 2"/>
    <property type="match status" value="1"/>
</dbReference>
<name>A0ABS2NMV4_9FIRM</name>
<evidence type="ECO:0000256" key="5">
    <source>
        <dbReference type="ARBA" id="ARBA00023136"/>
    </source>
</evidence>
<comment type="pathway">
    <text evidence="11">Phospholipid metabolism; phosphatidylethanolamine biosynthesis; phosphatidylethanolamine from CDP-diacylglycerol: step 2/2.</text>
</comment>
<keyword evidence="10 11" id="KW-0670">Pyruvate</keyword>
<keyword evidence="8 11" id="KW-0456">Lyase</keyword>
<feature type="active site" description="Schiff-base intermediate with substrate; via pyruvic acid; for decarboxylase activity" evidence="11">
    <location>
        <position position="258"/>
    </location>
</feature>
<keyword evidence="13" id="KW-1185">Reference proteome</keyword>
<keyword evidence="6 11" id="KW-0865">Zymogen</keyword>
<comment type="similarity">
    <text evidence="11">Belongs to the phosphatidylserine decarboxylase family. PSD-B subfamily. Prokaryotic type II sub-subfamily.</text>
</comment>